<feature type="domain" description="Cell wall-active antibiotics response LiaF-like C-terminal" evidence="2">
    <location>
        <begin position="129"/>
        <end position="241"/>
    </location>
</feature>
<keyword evidence="1" id="KW-1133">Transmembrane helix</keyword>
<keyword evidence="1" id="KW-0472">Membrane</keyword>
<feature type="transmembrane region" description="Helical" evidence="1">
    <location>
        <begin position="29"/>
        <end position="45"/>
    </location>
</feature>
<dbReference type="InterPro" id="IPR047793">
    <property type="entry name" value="LiaF_C"/>
</dbReference>
<feature type="transmembrane region" description="Helical" evidence="1">
    <location>
        <begin position="7"/>
        <end position="23"/>
    </location>
</feature>
<proteinExistence type="predicted"/>
<organism evidence="4 5">
    <name type="scientific">Vagococcus coleopterorum</name>
    <dbReference type="NCBI Taxonomy" id="2714946"/>
    <lineage>
        <taxon>Bacteria</taxon>
        <taxon>Bacillati</taxon>
        <taxon>Bacillota</taxon>
        <taxon>Bacilli</taxon>
        <taxon>Lactobacillales</taxon>
        <taxon>Enterococcaceae</taxon>
        <taxon>Vagococcus</taxon>
    </lineage>
</organism>
<evidence type="ECO:0000313" key="5">
    <source>
        <dbReference type="Proteomes" id="UP000500890"/>
    </source>
</evidence>
<sequence length="244" mass="27809">MKIYWQLFLIIEALLLLVVLGQLFNNFGALFLVILAVITLLYVFKKERRNSFNQFQIVVSVIVLLLMLLINSPAFWIMLVIAIVFLGLKGFELTGSSLFGESGRKNKEIIMVETIEPENKNGRRFKRKWFGNQRIGDTVYEWDDINMTIISGDTLVDLGNTLLPKEDNVILIRKAFGRTRLLVPVGIGVMIEHSALTGNVKLDNQVIKLKNDAVKVYSDDYSQTQRRLKVVSTTFVGDLEVIRI</sequence>
<keyword evidence="5" id="KW-1185">Reference proteome</keyword>
<dbReference type="NCBIfam" id="NF040535">
    <property type="entry name" value="LiaF_C_term"/>
    <property type="match status" value="1"/>
</dbReference>
<dbReference type="Pfam" id="PF24661">
    <property type="entry name" value="DUF7649"/>
    <property type="match status" value="1"/>
</dbReference>
<evidence type="ECO:0000259" key="3">
    <source>
        <dbReference type="Pfam" id="PF24661"/>
    </source>
</evidence>
<accession>A0A6G8AMN5</accession>
<feature type="domain" description="DUF7649" evidence="3">
    <location>
        <begin position="4"/>
        <end position="89"/>
    </location>
</feature>
<dbReference type="PIRSF" id="PIRSF031509">
    <property type="entry name" value="Cell_wall_LiaF/YvqF"/>
    <property type="match status" value="1"/>
</dbReference>
<gene>
    <name evidence="4" type="ORF">G7081_04235</name>
</gene>
<dbReference type="InterPro" id="IPR016975">
    <property type="entry name" value="Cell_wall_LiaF"/>
</dbReference>
<dbReference type="AlphaFoldDB" id="A0A6G8AMN5"/>
<protein>
    <submittedName>
        <fullName evidence="4">Cell wall-active antibiotics response protein</fullName>
    </submittedName>
</protein>
<dbReference type="Proteomes" id="UP000500890">
    <property type="component" value="Chromosome"/>
</dbReference>
<evidence type="ECO:0000259" key="2">
    <source>
        <dbReference type="Pfam" id="PF09922"/>
    </source>
</evidence>
<reference evidence="4 5" key="1">
    <citation type="submission" date="2020-03" db="EMBL/GenBank/DDBJ databases">
        <title>Vagococcus sp. nov., isolated from beetles.</title>
        <authorList>
            <person name="Hyun D.-W."/>
            <person name="Bae J.-W."/>
        </authorList>
    </citation>
    <scope>NUCLEOTIDE SEQUENCE [LARGE SCALE GENOMIC DNA]</scope>
    <source>
        <strain evidence="4 5">HDW17A</strain>
    </source>
</reference>
<dbReference type="EMBL" id="CP049886">
    <property type="protein sequence ID" value="QIL46328.1"/>
    <property type="molecule type" value="Genomic_DNA"/>
</dbReference>
<feature type="transmembrane region" description="Helical" evidence="1">
    <location>
        <begin position="57"/>
        <end position="88"/>
    </location>
</feature>
<dbReference type="InterPro" id="IPR024425">
    <property type="entry name" value="LiaF-like_C"/>
</dbReference>
<evidence type="ECO:0000313" key="4">
    <source>
        <dbReference type="EMBL" id="QIL46328.1"/>
    </source>
</evidence>
<name>A0A6G8AMN5_9ENTE</name>
<dbReference type="RefSeq" id="WP_166007697.1">
    <property type="nucleotide sequence ID" value="NZ_CP049886.1"/>
</dbReference>
<evidence type="ECO:0000256" key="1">
    <source>
        <dbReference type="SAM" id="Phobius"/>
    </source>
</evidence>
<dbReference type="Pfam" id="PF09922">
    <property type="entry name" value="LiaF-like_C"/>
    <property type="match status" value="1"/>
</dbReference>
<dbReference type="GO" id="GO:0016020">
    <property type="term" value="C:membrane"/>
    <property type="evidence" value="ECO:0007669"/>
    <property type="project" value="InterPro"/>
</dbReference>
<dbReference type="InterPro" id="IPR056066">
    <property type="entry name" value="DUF7649"/>
</dbReference>
<dbReference type="KEGG" id="vah:G7081_04235"/>
<keyword evidence="1" id="KW-0812">Transmembrane</keyword>